<reference evidence="1 2" key="1">
    <citation type="submission" date="2018-03" db="EMBL/GenBank/DDBJ databases">
        <authorList>
            <person name="Keele B.F."/>
        </authorList>
    </citation>
    <scope>NUCLEOTIDE SEQUENCE [LARGE SCALE GENOMIC DNA]</scope>
    <source>
        <strain evidence="1 2">CeCT 8812</strain>
    </source>
</reference>
<dbReference type="Proteomes" id="UP000244932">
    <property type="component" value="Unassembled WGS sequence"/>
</dbReference>
<name>A0A2R8AEN9_9RHOB</name>
<sequence>MSSSDRRSFLAAVLATLPLAACGFEPLYSQGGRAVALQNQIDVDFISGRAGYFIKQRLEQRFGAPDTGARYDLAIQYSTSARALTITTANDTVRLSVEGTAIFTLTDRTTGQVVANDTVTADASYAAPTNAGATLNTSPAATRVSQENAQELVAQAVAEGIADRILLASDQFAS</sequence>
<evidence type="ECO:0000313" key="1">
    <source>
        <dbReference type="EMBL" id="SPF30682.1"/>
    </source>
</evidence>
<dbReference type="Gene3D" id="3.30.160.150">
    <property type="entry name" value="Lipoprotein like domain"/>
    <property type="match status" value="1"/>
</dbReference>
<dbReference type="OrthoDB" id="7629596at2"/>
<organism evidence="1 2">
    <name type="scientific">Pontivivens insulae</name>
    <dbReference type="NCBI Taxonomy" id="1639689"/>
    <lineage>
        <taxon>Bacteria</taxon>
        <taxon>Pseudomonadati</taxon>
        <taxon>Pseudomonadota</taxon>
        <taxon>Alphaproteobacteria</taxon>
        <taxon>Rhodobacterales</taxon>
        <taxon>Paracoccaceae</taxon>
        <taxon>Pontivivens</taxon>
    </lineage>
</organism>
<evidence type="ECO:0008006" key="3">
    <source>
        <dbReference type="Google" id="ProtNLM"/>
    </source>
</evidence>
<keyword evidence="2" id="KW-1185">Reference proteome</keyword>
<proteinExistence type="predicted"/>
<dbReference type="PROSITE" id="PS51318">
    <property type="entry name" value="TAT"/>
    <property type="match status" value="1"/>
</dbReference>
<gene>
    <name evidence="1" type="ORF">POI8812_03024</name>
</gene>
<protein>
    <recommendedName>
        <fullName evidence="3">LPS-assembly lipoprotein LptE</fullName>
    </recommendedName>
</protein>
<dbReference type="InterPro" id="IPR006311">
    <property type="entry name" value="TAT_signal"/>
</dbReference>
<dbReference type="AlphaFoldDB" id="A0A2R8AEN9"/>
<accession>A0A2R8AEN9</accession>
<evidence type="ECO:0000313" key="2">
    <source>
        <dbReference type="Proteomes" id="UP000244932"/>
    </source>
</evidence>
<dbReference type="RefSeq" id="WP_108783398.1">
    <property type="nucleotide sequence ID" value="NZ_OMKW01000004.1"/>
</dbReference>
<dbReference type="EMBL" id="OMKW01000004">
    <property type="protein sequence ID" value="SPF30682.1"/>
    <property type="molecule type" value="Genomic_DNA"/>
</dbReference>